<organism evidence="2 3">
    <name type="scientific">Phialocephala subalpina</name>
    <dbReference type="NCBI Taxonomy" id="576137"/>
    <lineage>
        <taxon>Eukaryota</taxon>
        <taxon>Fungi</taxon>
        <taxon>Dikarya</taxon>
        <taxon>Ascomycota</taxon>
        <taxon>Pezizomycotina</taxon>
        <taxon>Leotiomycetes</taxon>
        <taxon>Helotiales</taxon>
        <taxon>Mollisiaceae</taxon>
        <taxon>Phialocephala</taxon>
        <taxon>Phialocephala fortinii species complex</taxon>
    </lineage>
</organism>
<gene>
    <name evidence="2" type="ORF">PAC_01364</name>
</gene>
<evidence type="ECO:0008006" key="4">
    <source>
        <dbReference type="Google" id="ProtNLM"/>
    </source>
</evidence>
<dbReference type="AlphaFoldDB" id="A0A1L7WFF7"/>
<dbReference type="STRING" id="576137.A0A1L7WFF7"/>
<dbReference type="Proteomes" id="UP000184330">
    <property type="component" value="Unassembled WGS sequence"/>
</dbReference>
<evidence type="ECO:0000256" key="1">
    <source>
        <dbReference type="ARBA" id="ARBA00023604"/>
    </source>
</evidence>
<dbReference type="NCBIfam" id="NF041278">
    <property type="entry name" value="CmcJ_NvfI_EfuI"/>
    <property type="match status" value="1"/>
</dbReference>
<protein>
    <recommendedName>
        <fullName evidence="4">CmcJ-like methyltransferase</fullName>
    </recommendedName>
</protein>
<dbReference type="PANTHER" id="PTHR34598">
    <property type="entry name" value="BLL6449 PROTEIN"/>
    <property type="match status" value="1"/>
</dbReference>
<comment type="similarity">
    <text evidence="1">Belongs to the asaB hydroxylase/desaturase family.</text>
</comment>
<dbReference type="EMBL" id="FJOG01000002">
    <property type="protein sequence ID" value="CZR51488.1"/>
    <property type="molecule type" value="Genomic_DNA"/>
</dbReference>
<name>A0A1L7WFF7_9HELO</name>
<dbReference type="OrthoDB" id="412788at2759"/>
<keyword evidence="3" id="KW-1185">Reference proteome</keyword>
<evidence type="ECO:0000313" key="3">
    <source>
        <dbReference type="Proteomes" id="UP000184330"/>
    </source>
</evidence>
<accession>A0A1L7WFF7</accession>
<proteinExistence type="inferred from homology"/>
<evidence type="ECO:0000313" key="2">
    <source>
        <dbReference type="EMBL" id="CZR51488.1"/>
    </source>
</evidence>
<dbReference type="GO" id="GO:0016491">
    <property type="term" value="F:oxidoreductase activity"/>
    <property type="evidence" value="ECO:0007669"/>
    <property type="project" value="InterPro"/>
</dbReference>
<dbReference type="PANTHER" id="PTHR34598:SF3">
    <property type="entry name" value="OXIDOREDUCTASE AN1597"/>
    <property type="match status" value="1"/>
</dbReference>
<sequence>MSLPQDVYASLYFIARDPLYRDEKPYVLKYTAETTPISNYITKRVDNVLIRDFRGIEDTFTFENNGFAVLDMDSAMAYEDFQDEQKILEVYFKEVANLLLEYTRGVSVHVFDFLIRRTHHSWPTGKVDATSTDQPAIRVHIDSSPTAAVNMAEMFQQQNLDGMSDGRRRHWVYINIWKPLKGPLHDWPLAICNAENFCKEDLLAADVVSLEQAIENMVVHFNPKQQWFYLSKQRANELLIFRQADSEGRQGLPHSSFLNPLEAPAESVLRESIEARAIVFLD</sequence>
<reference evidence="2 3" key="1">
    <citation type="submission" date="2016-03" db="EMBL/GenBank/DDBJ databases">
        <authorList>
            <person name="Ploux O."/>
        </authorList>
    </citation>
    <scope>NUCLEOTIDE SEQUENCE [LARGE SCALE GENOMIC DNA]</scope>
    <source>
        <strain evidence="2 3">UAMH 11012</strain>
    </source>
</reference>
<dbReference type="InterPro" id="IPR044053">
    <property type="entry name" value="AsaB-like"/>
</dbReference>